<dbReference type="EMBL" id="UYRT01084711">
    <property type="protein sequence ID" value="VDN29200.1"/>
    <property type="molecule type" value="Genomic_DNA"/>
</dbReference>
<evidence type="ECO:0000259" key="3">
    <source>
        <dbReference type="Pfam" id="PF16187"/>
    </source>
</evidence>
<dbReference type="InterPro" id="IPR011249">
    <property type="entry name" value="Metalloenz_LuxS/M16"/>
</dbReference>
<evidence type="ECO:0000313" key="5">
    <source>
        <dbReference type="Proteomes" id="UP000271098"/>
    </source>
</evidence>
<sequence>MEISFQDAIAEETYNAFLAGLKSSFELQSWGISLLVSGYDEKQRRYINDLVQRFISFVPGCSYVYKACQPTHPNASIDYIMQTGQQDVRENVLLELIVQLISEPAFNQLRTNEQLGNVTKSSWIFFFLSGYIVHTGARRNRGVQGVELLIQGQHDPEFMEERIENFLMQFRVFLKLFRSFVISVAVGKSGWIFFFLSGYIVHTGARRNRGVQGVELLIQGQHDPEFMEERIENFLMQFRVFLKLF</sequence>
<evidence type="ECO:0000256" key="2">
    <source>
        <dbReference type="SAM" id="Phobius"/>
    </source>
</evidence>
<keyword evidence="2" id="KW-0812">Transmembrane</keyword>
<protein>
    <submittedName>
        <fullName evidence="6">Peptidase_M16_M domain-containing protein</fullName>
    </submittedName>
</protein>
<evidence type="ECO:0000313" key="4">
    <source>
        <dbReference type="EMBL" id="VDN29200.1"/>
    </source>
</evidence>
<dbReference type="GO" id="GO:0005829">
    <property type="term" value="C:cytosol"/>
    <property type="evidence" value="ECO:0007669"/>
    <property type="project" value="TreeGrafter"/>
</dbReference>
<dbReference type="GO" id="GO:0043171">
    <property type="term" value="P:peptide catabolic process"/>
    <property type="evidence" value="ECO:0007669"/>
    <property type="project" value="TreeGrafter"/>
</dbReference>
<organism evidence="6">
    <name type="scientific">Gongylonema pulchrum</name>
    <dbReference type="NCBI Taxonomy" id="637853"/>
    <lineage>
        <taxon>Eukaryota</taxon>
        <taxon>Metazoa</taxon>
        <taxon>Ecdysozoa</taxon>
        <taxon>Nematoda</taxon>
        <taxon>Chromadorea</taxon>
        <taxon>Rhabditida</taxon>
        <taxon>Spirurina</taxon>
        <taxon>Spiruromorpha</taxon>
        <taxon>Spiruroidea</taxon>
        <taxon>Gongylonematidae</taxon>
        <taxon>Gongylonema</taxon>
    </lineage>
</organism>
<dbReference type="GO" id="GO:0051603">
    <property type="term" value="P:proteolysis involved in protein catabolic process"/>
    <property type="evidence" value="ECO:0007669"/>
    <property type="project" value="TreeGrafter"/>
</dbReference>
<reference evidence="4 5" key="2">
    <citation type="submission" date="2018-11" db="EMBL/GenBank/DDBJ databases">
        <authorList>
            <consortium name="Pathogen Informatics"/>
        </authorList>
    </citation>
    <scope>NUCLEOTIDE SEQUENCE [LARGE SCALE GENOMIC DNA]</scope>
</reference>
<dbReference type="GO" id="GO:0046872">
    <property type="term" value="F:metal ion binding"/>
    <property type="evidence" value="ECO:0007669"/>
    <property type="project" value="UniProtKB-KW"/>
</dbReference>
<keyword evidence="2" id="KW-1133">Transmembrane helix</keyword>
<feature type="domain" description="Peptidase M16 middle/third" evidence="3">
    <location>
        <begin position="5"/>
        <end position="57"/>
    </location>
</feature>
<keyword evidence="2" id="KW-0472">Membrane</keyword>
<dbReference type="PANTHER" id="PTHR43690">
    <property type="entry name" value="NARDILYSIN"/>
    <property type="match status" value="1"/>
</dbReference>
<dbReference type="GO" id="GO:0005739">
    <property type="term" value="C:mitochondrion"/>
    <property type="evidence" value="ECO:0007669"/>
    <property type="project" value="TreeGrafter"/>
</dbReference>
<accession>A0A183E825</accession>
<evidence type="ECO:0000313" key="6">
    <source>
        <dbReference type="WBParaSite" id="GPUH_0001713801-mRNA-1"/>
    </source>
</evidence>
<dbReference type="AlphaFoldDB" id="A0A183E825"/>
<gene>
    <name evidence="4" type="ORF">GPUH_LOCUS17116</name>
</gene>
<dbReference type="PANTHER" id="PTHR43690:SF18">
    <property type="entry name" value="INSULIN-DEGRADING ENZYME-RELATED"/>
    <property type="match status" value="1"/>
</dbReference>
<dbReference type="WBParaSite" id="GPUH_0001713801-mRNA-1">
    <property type="protein sequence ID" value="GPUH_0001713801-mRNA-1"/>
    <property type="gene ID" value="GPUH_0001713801"/>
</dbReference>
<feature type="transmembrane region" description="Helical" evidence="2">
    <location>
        <begin position="176"/>
        <end position="201"/>
    </location>
</feature>
<dbReference type="Pfam" id="PF16187">
    <property type="entry name" value="Peptidase_M16_M"/>
    <property type="match status" value="1"/>
</dbReference>
<dbReference type="SUPFAM" id="SSF63411">
    <property type="entry name" value="LuxS/MPP-like metallohydrolase"/>
    <property type="match status" value="1"/>
</dbReference>
<evidence type="ECO:0000256" key="1">
    <source>
        <dbReference type="ARBA" id="ARBA00022723"/>
    </source>
</evidence>
<dbReference type="OrthoDB" id="7784541at2759"/>
<proteinExistence type="predicted"/>
<dbReference type="Proteomes" id="UP000271098">
    <property type="component" value="Unassembled WGS sequence"/>
</dbReference>
<dbReference type="Gene3D" id="3.30.830.10">
    <property type="entry name" value="Metalloenzyme, LuxS/M16 peptidase-like"/>
    <property type="match status" value="4"/>
</dbReference>
<dbReference type="InterPro" id="IPR032632">
    <property type="entry name" value="Peptidase_M16_M"/>
</dbReference>
<dbReference type="GO" id="GO:0004222">
    <property type="term" value="F:metalloendopeptidase activity"/>
    <property type="evidence" value="ECO:0007669"/>
    <property type="project" value="TreeGrafter"/>
</dbReference>
<name>A0A183E825_9BILA</name>
<keyword evidence="1" id="KW-0479">Metal-binding</keyword>
<keyword evidence="5" id="KW-1185">Reference proteome</keyword>
<reference evidence="6" key="1">
    <citation type="submission" date="2016-06" db="UniProtKB">
        <authorList>
            <consortium name="WormBaseParasite"/>
        </authorList>
    </citation>
    <scope>IDENTIFICATION</scope>
</reference>
<dbReference type="InterPro" id="IPR050626">
    <property type="entry name" value="Peptidase_M16"/>
</dbReference>